<dbReference type="RefSeq" id="WP_014215065.1">
    <property type="nucleotide sequence ID" value="NC_016605.1"/>
</dbReference>
<evidence type="ECO:0000313" key="4">
    <source>
        <dbReference type="Proteomes" id="UP000005444"/>
    </source>
</evidence>
<dbReference type="Gene3D" id="3.30.360.10">
    <property type="entry name" value="Dihydrodipicolinate Reductase, domain 2"/>
    <property type="match status" value="1"/>
</dbReference>
<gene>
    <name evidence="3" type="ordered locus">PECL_569</name>
</gene>
<dbReference type="Pfam" id="PF21378">
    <property type="entry name" value="YceM-like_C"/>
    <property type="match status" value="1"/>
</dbReference>
<dbReference type="Proteomes" id="UP000005444">
    <property type="component" value="Chromosome"/>
</dbReference>
<organism evidence="3 4">
    <name type="scientific">Pediococcus claussenii (strain ATCC BAA-344 / DSM 14800 / JCM 18046 / KCTC 3811 / LMG 21948 / P06)</name>
    <dbReference type="NCBI Taxonomy" id="701521"/>
    <lineage>
        <taxon>Bacteria</taxon>
        <taxon>Bacillati</taxon>
        <taxon>Bacillota</taxon>
        <taxon>Bacilli</taxon>
        <taxon>Lactobacillales</taxon>
        <taxon>Lactobacillaceae</taxon>
        <taxon>Pediococcus</taxon>
    </lineage>
</organism>
<evidence type="ECO:0000259" key="1">
    <source>
        <dbReference type="Pfam" id="PF01408"/>
    </source>
</evidence>
<dbReference type="Pfam" id="PF01408">
    <property type="entry name" value="GFO_IDH_MocA"/>
    <property type="match status" value="1"/>
</dbReference>
<dbReference type="PATRIC" id="fig|701521.8.peg.545"/>
<dbReference type="eggNOG" id="COG0673">
    <property type="taxonomic scope" value="Bacteria"/>
</dbReference>
<keyword evidence="4" id="KW-1185">Reference proteome</keyword>
<dbReference type="Gene3D" id="3.40.50.720">
    <property type="entry name" value="NAD(P)-binding Rossmann-like Domain"/>
    <property type="match status" value="1"/>
</dbReference>
<dbReference type="SUPFAM" id="SSF51735">
    <property type="entry name" value="NAD(P)-binding Rossmann-fold domains"/>
    <property type="match status" value="1"/>
</dbReference>
<evidence type="ECO:0000313" key="3">
    <source>
        <dbReference type="EMBL" id="AEV94868.1"/>
    </source>
</evidence>
<evidence type="ECO:0000259" key="2">
    <source>
        <dbReference type="Pfam" id="PF21378"/>
    </source>
</evidence>
<feature type="domain" description="YceM-like C-terminal" evidence="2">
    <location>
        <begin position="139"/>
        <end position="239"/>
    </location>
</feature>
<dbReference type="GO" id="GO:0000166">
    <property type="term" value="F:nucleotide binding"/>
    <property type="evidence" value="ECO:0007669"/>
    <property type="project" value="InterPro"/>
</dbReference>
<dbReference type="HOGENOM" id="CLU_023194_23_0_9"/>
<name>G8PC49_PEDCP</name>
<dbReference type="SUPFAM" id="SSF55347">
    <property type="entry name" value="Glyceraldehyde-3-phosphate dehydrogenase-like, C-terminal domain"/>
    <property type="match status" value="1"/>
</dbReference>
<reference evidence="3 4" key="1">
    <citation type="journal article" date="2012" name="J. Bacteriol.">
        <title>Complete Genome Sequence of the Beer Spoilage Organism Pediococcus claussenii ATCC BAA-344T.</title>
        <authorList>
            <person name="Pittet V."/>
            <person name="Abegunde T."/>
            <person name="Marfleet T."/>
            <person name="Haakensen M."/>
            <person name="Morrow K."/>
            <person name="Jayaprakash T."/>
            <person name="Schroeder K."/>
            <person name="Trost B."/>
            <person name="Byrns S."/>
            <person name="Bergsveinson J."/>
            <person name="Kusalik A."/>
            <person name="Ziola B."/>
        </authorList>
    </citation>
    <scope>NUCLEOTIDE SEQUENCE [LARGE SCALE GENOMIC DNA]</scope>
    <source>
        <strain evidence="3 4">ATCC BAA-344</strain>
    </source>
</reference>
<dbReference type="InterPro" id="IPR036291">
    <property type="entry name" value="NAD(P)-bd_dom_sf"/>
</dbReference>
<sequence length="303" mass="33990">MKKIGVIGLGTIAQKAYLPVFADLRENYDWVLTTRDGEKLSSLALKYGFKKGFQSIGELLKSGIDAIFIHTPTATHYDIIKKCLNAGIDVYVDKPISENLDEVTEMYNLAESKGLLLTCGFNRRFIPFNKQIRLDTNRRVEVVKNRIGEQQDVNYAIFDLLLHCVDTAIFEMGTSKAIYESGLIQAKDQKLVSAEVVMRDGFKVGRAVIDMQAGANRETVQVVNEKGIMQVKDCRQLDIIADASDQTFMAPDWESNLITRGFQPLILDFLKALDTRNNPVPPETAILSHKICTDLISRAKVLK</sequence>
<dbReference type="PANTHER" id="PTHR43708:SF4">
    <property type="entry name" value="OXIDOREDUCTASE YCEM-RELATED"/>
    <property type="match status" value="1"/>
</dbReference>
<proteinExistence type="predicted"/>
<dbReference type="STRING" id="701521.PECL_569"/>
<dbReference type="AlphaFoldDB" id="G8PC49"/>
<dbReference type="InterPro" id="IPR051317">
    <property type="entry name" value="Gfo/Idh/MocA_oxidoreduct"/>
</dbReference>
<dbReference type="PANTHER" id="PTHR43708">
    <property type="entry name" value="CONSERVED EXPRESSED OXIDOREDUCTASE (EUROFUNG)"/>
    <property type="match status" value="1"/>
</dbReference>
<feature type="domain" description="Gfo/Idh/MocA-like oxidoreductase N-terminal" evidence="1">
    <location>
        <begin position="3"/>
        <end position="121"/>
    </location>
</feature>
<protein>
    <submittedName>
        <fullName evidence="3">Oxidoreductase, NAD-binding Rossmann fold family protein</fullName>
    </submittedName>
</protein>
<dbReference type="EMBL" id="CP003137">
    <property type="protein sequence ID" value="AEV94868.1"/>
    <property type="molecule type" value="Genomic_DNA"/>
</dbReference>
<dbReference type="KEGG" id="pce:PECL_569"/>
<dbReference type="InterPro" id="IPR048477">
    <property type="entry name" value="YceM-like_C"/>
</dbReference>
<dbReference type="InterPro" id="IPR000683">
    <property type="entry name" value="Gfo/Idh/MocA-like_OxRdtase_N"/>
</dbReference>
<accession>G8PC49</accession>